<reference evidence="3 4" key="1">
    <citation type="submission" date="2016-10" db="EMBL/GenBank/DDBJ databases">
        <title>Genome sequence of the basidiomycete white-rot fungus Trametes pubescens.</title>
        <authorList>
            <person name="Makela M.R."/>
            <person name="Granchi Z."/>
            <person name="Peng M."/>
            <person name="De Vries R.P."/>
            <person name="Grigoriev I."/>
            <person name="Riley R."/>
            <person name="Hilden K."/>
        </authorList>
    </citation>
    <scope>NUCLEOTIDE SEQUENCE [LARGE SCALE GENOMIC DNA]</scope>
    <source>
        <strain evidence="3 4">FBCC735</strain>
    </source>
</reference>
<protein>
    <recommendedName>
        <fullName evidence="2">F-box domain-containing protein</fullName>
    </recommendedName>
</protein>
<evidence type="ECO:0000259" key="2">
    <source>
        <dbReference type="PROSITE" id="PS50181"/>
    </source>
</evidence>
<dbReference type="OMA" id="WHMSFKS"/>
<proteinExistence type="predicted"/>
<comment type="caution">
    <text evidence="3">The sequence shown here is derived from an EMBL/GenBank/DDBJ whole genome shotgun (WGS) entry which is preliminary data.</text>
</comment>
<name>A0A1M2VQ57_TRAPU</name>
<organism evidence="3 4">
    <name type="scientific">Trametes pubescens</name>
    <name type="common">White-rot fungus</name>
    <dbReference type="NCBI Taxonomy" id="154538"/>
    <lineage>
        <taxon>Eukaryota</taxon>
        <taxon>Fungi</taxon>
        <taxon>Dikarya</taxon>
        <taxon>Basidiomycota</taxon>
        <taxon>Agaricomycotina</taxon>
        <taxon>Agaricomycetes</taxon>
        <taxon>Polyporales</taxon>
        <taxon>Polyporaceae</taxon>
        <taxon>Trametes</taxon>
    </lineage>
</organism>
<accession>A0A1M2VQ57</accession>
<dbReference type="Proteomes" id="UP000184267">
    <property type="component" value="Unassembled WGS sequence"/>
</dbReference>
<feature type="region of interest" description="Disordered" evidence="1">
    <location>
        <begin position="439"/>
        <end position="458"/>
    </location>
</feature>
<evidence type="ECO:0000313" key="3">
    <source>
        <dbReference type="EMBL" id="OJT09739.1"/>
    </source>
</evidence>
<feature type="domain" description="F-box" evidence="2">
    <location>
        <begin position="1"/>
        <end position="46"/>
    </location>
</feature>
<dbReference type="InterPro" id="IPR001810">
    <property type="entry name" value="F-box_dom"/>
</dbReference>
<dbReference type="Gene3D" id="1.20.1280.50">
    <property type="match status" value="1"/>
</dbReference>
<dbReference type="PROSITE" id="PS50181">
    <property type="entry name" value="FBOX"/>
    <property type="match status" value="1"/>
</dbReference>
<sequence>MKLLDLPADSLVPLFEAADVRSLSRCREVCRAFRDLVDTTSLGYNLELHAAGLIQNTSQYPEEAALDELPMAEKIARIRRHRQAWRGLSFAPPVATEPSVLYLMAPELRRFHPSGIAAQMTEDRDLSFIQFPTPLGAQEKKSWTIPAETLDIPTGIDAFVIDPAQDLLVIVWRKYEGGGAGVWHMSFKSMRSGLEHPRALVPTRRLDEASLMQSLPQVDILGDTVVLQHGLGQTSLWLFNWETGALRAQHHMTTTCYWSLLPGGLLVAANLSSVTVGVLPPDSTALRLKCVLLLPDELRGMPPNSHALAVGPGGAGPRAPFCRPDDTTEVFVLTAWSGTNNAYACIAVPRSVLLEYADRFARGVRTPSGDLPEVAWEEWSPRVYSELKFWEGETAFRGAKRLLGGPRFAILLYDPPDVRLRIVELGPAVVGGGSDAEAELGQQTTQPDAPAGFAPSAESDADLGATRVMESPSLRSRRRTVPLGFELKAYVQVYAWDNGVVFQGATWVNNAVNPISWTKGLLDGVTAVDIELARLSEDGLIFVARDAVSTGGVNILIQDIPTADDYFLLFVNSTNGIMYASSPQFTISDSANGTSTPVSGSATVTVSGGPNPTAVFATTFPPSANGAVSVEGAGRQLAAVGCVMALSVLGGVWAVL</sequence>
<dbReference type="EMBL" id="MNAD01000881">
    <property type="protein sequence ID" value="OJT09739.1"/>
    <property type="molecule type" value="Genomic_DNA"/>
</dbReference>
<gene>
    <name evidence="3" type="ORF">TRAPUB_13770</name>
</gene>
<dbReference type="AlphaFoldDB" id="A0A1M2VQ57"/>
<keyword evidence="4" id="KW-1185">Reference proteome</keyword>
<dbReference type="InterPro" id="IPR036047">
    <property type="entry name" value="F-box-like_dom_sf"/>
</dbReference>
<dbReference type="SUPFAM" id="SSF81383">
    <property type="entry name" value="F-box domain"/>
    <property type="match status" value="1"/>
</dbReference>
<dbReference type="OrthoDB" id="2581067at2759"/>
<evidence type="ECO:0000256" key="1">
    <source>
        <dbReference type="SAM" id="MobiDB-lite"/>
    </source>
</evidence>
<evidence type="ECO:0000313" key="4">
    <source>
        <dbReference type="Proteomes" id="UP000184267"/>
    </source>
</evidence>